<accession>A0A5B9EAI4</accession>
<evidence type="ECO:0000313" key="5">
    <source>
        <dbReference type="Proteomes" id="UP000321820"/>
    </source>
</evidence>
<dbReference type="CDD" id="cd14948">
    <property type="entry name" value="BACON"/>
    <property type="match status" value="1"/>
</dbReference>
<feature type="domain" description="Bacterial Ig-like" evidence="3">
    <location>
        <begin position="913"/>
        <end position="997"/>
    </location>
</feature>
<dbReference type="OrthoDB" id="5292073at2"/>
<feature type="signal peptide" evidence="2">
    <location>
        <begin position="1"/>
        <end position="20"/>
    </location>
</feature>
<keyword evidence="5" id="KW-1185">Reference proteome</keyword>
<dbReference type="PROSITE" id="PS51257">
    <property type="entry name" value="PROKAR_LIPOPROTEIN"/>
    <property type="match status" value="1"/>
</dbReference>
<feature type="region of interest" description="Disordered" evidence="1">
    <location>
        <begin position="1217"/>
        <end position="1243"/>
    </location>
</feature>
<dbReference type="InterPro" id="IPR024361">
    <property type="entry name" value="BACON"/>
</dbReference>
<reference evidence="4 5" key="1">
    <citation type="submission" date="2019-08" db="EMBL/GenBank/DDBJ databases">
        <title>Complete genome sequence of Terriglobus albidus strain ORNL.</title>
        <authorList>
            <person name="Podar M."/>
        </authorList>
    </citation>
    <scope>NUCLEOTIDE SEQUENCE [LARGE SCALE GENOMIC DNA]</scope>
    <source>
        <strain evidence="4 5">ORNL</strain>
    </source>
</reference>
<dbReference type="RefSeq" id="WP_147646320.1">
    <property type="nucleotide sequence ID" value="NZ_CP042806.1"/>
</dbReference>
<dbReference type="AlphaFoldDB" id="A0A5B9EAI4"/>
<evidence type="ECO:0000256" key="1">
    <source>
        <dbReference type="SAM" id="MobiDB-lite"/>
    </source>
</evidence>
<dbReference type="Pfam" id="PF16640">
    <property type="entry name" value="Big_3_5"/>
    <property type="match status" value="2"/>
</dbReference>
<dbReference type="KEGG" id="talb:FTW19_03310"/>
<organism evidence="4 5">
    <name type="scientific">Terriglobus albidus</name>
    <dbReference type="NCBI Taxonomy" id="1592106"/>
    <lineage>
        <taxon>Bacteria</taxon>
        <taxon>Pseudomonadati</taxon>
        <taxon>Acidobacteriota</taxon>
        <taxon>Terriglobia</taxon>
        <taxon>Terriglobales</taxon>
        <taxon>Acidobacteriaceae</taxon>
        <taxon>Terriglobus</taxon>
    </lineage>
</organism>
<protein>
    <recommendedName>
        <fullName evidence="3">Bacterial Ig-like domain-containing protein</fullName>
    </recommendedName>
</protein>
<sequence length="1263" mass="127827">MNYCRTIAVLFFLSCLSMFAAASSCMVEDQNVQSSQLAQQIVALNAQISGMSSSTRPTAMVAPGRSLLQARHDLVLQLLREHPEEAHSVLLPAAVVAEIQAVNAAAGNLLEQIKTVSGELVPMIADDFEHNTSSTRFQVHTSTDDIDLFGITPPSSLYHRQVDATGVVLDDIMAADTVSPYAAAPTETDIKTDTFALPAVSGAPPAVCSTLGDQKVAVLVLKFSNGPSFGTNADVGNTVNKYLFNATSPSVTTFYNESSYGQASISGDVYPITLSTTYDCTTTTAMRTAALAAAAGTVDFSKYNRVMLVYPVTSCAFGGLGDVGCRSADSTFPTQNATTWIPVAANSTAPPASSIVSPMGHELGHNLGMNHANTLDFTTIPLGPVDFDATNPNTVGGGGTTSTTSRIPAINKEYGDAFDDMGVAYPAGPFNAQHRTQSLAWIAGPDSKLLTTGSTTVTLKPLEGSSGTRSVRALRDPRTGSWVWLEYHQASAPYATANFNANTGNNITQGVQVHYEDGYNNSGTGTRLLDMTPTSTSSSVGNNFVDGALLPGKSWSDPYSLLTIKTNSADSSGASVTISYDTPCATVALSSDTVAAAGGTGSVTLTAPSTCTWSVFANAPWLTLTGANASGIISGTGNGSVTYTATANTGSQRTTYITAGRQSLPLTQSATVATLAGISPSLVTLTPGVSQVFTITVNDTQGLSDLQNVVLYLAGSSVEGCNVYMYPSGSSSATYYLTTTSGFASGLTAGSSGSSSNTVCTLSGKNSVVTVNGNRITFALDLSFNKNFTGAHVDNVMVSSKSQTAAIIAVGTLIVNGDAAITMTPASSAVGTTIPVSITGQNTSFSPASVVTVSGAGITVGTPAASSTTALTVSLNVAATAATGTRTLTVTTGTEVASTTFNLVSKNQPTIKLTSSSLNVVPSATPTLTATVTGSGYPDPTGSVVFLDGSATLGTATLSSGTASITAGPFSSGTHQISATYQGDNYNQTAAPTSALTLTSAKTQTTTTLTTSTSSAFAGTSITLTATLTASNSATPGGSVTFFDGSNTLGTGTLGSNGVATLTVTTLPAGNHAITAAFVDTGDFIGSTSNSITLAVSDFTITPATSNLALTAGASANNTVSLTVTPGSGGFTTAVSFTCTGLPAGASCSASPTAVTPGTTATTVTLSILTTARQAQNTVGAAIIGLFSLPILAVRRRRRWRAVVLALALGASLAMGGCSGTKSSSTTTATGTPTGTSTVTVTATSTSGSQSLMRTATINLTVN</sequence>
<proteinExistence type="predicted"/>
<dbReference type="Proteomes" id="UP000321820">
    <property type="component" value="Chromosome"/>
</dbReference>
<dbReference type="InterPro" id="IPR032109">
    <property type="entry name" value="Big_3_5"/>
</dbReference>
<dbReference type="SUPFAM" id="SSF55486">
    <property type="entry name" value="Metalloproteases ('zincins'), catalytic domain"/>
    <property type="match status" value="1"/>
</dbReference>
<feature type="chain" id="PRO_5022708584" description="Bacterial Ig-like domain-containing protein" evidence="2">
    <location>
        <begin position="21"/>
        <end position="1263"/>
    </location>
</feature>
<name>A0A5B9EAI4_9BACT</name>
<dbReference type="Gene3D" id="2.60.40.10">
    <property type="entry name" value="Immunoglobulins"/>
    <property type="match status" value="4"/>
</dbReference>
<dbReference type="EMBL" id="CP042806">
    <property type="protein sequence ID" value="QEE27126.1"/>
    <property type="molecule type" value="Genomic_DNA"/>
</dbReference>
<keyword evidence="2" id="KW-0732">Signal</keyword>
<evidence type="ECO:0000259" key="3">
    <source>
        <dbReference type="Pfam" id="PF16640"/>
    </source>
</evidence>
<feature type="domain" description="Bacterial Ig-like" evidence="3">
    <location>
        <begin position="1009"/>
        <end position="1096"/>
    </location>
</feature>
<dbReference type="InterPro" id="IPR013783">
    <property type="entry name" value="Ig-like_fold"/>
</dbReference>
<gene>
    <name evidence="4" type="ORF">FTW19_03310</name>
</gene>
<evidence type="ECO:0000256" key="2">
    <source>
        <dbReference type="SAM" id="SignalP"/>
    </source>
</evidence>
<evidence type="ECO:0000313" key="4">
    <source>
        <dbReference type="EMBL" id="QEE27126.1"/>
    </source>
</evidence>